<evidence type="ECO:0000256" key="1">
    <source>
        <dbReference type="ARBA" id="ARBA00022737"/>
    </source>
</evidence>
<dbReference type="GO" id="GO:0043226">
    <property type="term" value="C:organelle"/>
    <property type="evidence" value="ECO:0007669"/>
    <property type="project" value="UniProtKB-ARBA"/>
</dbReference>
<dbReference type="PROSITE" id="PS00018">
    <property type="entry name" value="EF_HAND_1"/>
    <property type="match status" value="3"/>
</dbReference>
<gene>
    <name evidence="4" type="ORF">ACJMK2_004418</name>
</gene>
<feature type="domain" description="EF-hand" evidence="3">
    <location>
        <begin position="4"/>
        <end position="39"/>
    </location>
</feature>
<reference evidence="4 5" key="1">
    <citation type="submission" date="2024-11" db="EMBL/GenBank/DDBJ databases">
        <title>Chromosome-level genome assembly of the freshwater bivalve Anodonta woodiana.</title>
        <authorList>
            <person name="Chen X."/>
        </authorList>
    </citation>
    <scope>NUCLEOTIDE SEQUENCE [LARGE SCALE GENOMIC DNA]</scope>
    <source>
        <strain evidence="4">MN2024</strain>
        <tissue evidence="4">Gills</tissue>
    </source>
</reference>
<dbReference type="InterPro" id="IPR011992">
    <property type="entry name" value="EF-hand-dom_pair"/>
</dbReference>
<feature type="domain" description="EF-hand" evidence="3">
    <location>
        <begin position="114"/>
        <end position="149"/>
    </location>
</feature>
<name>A0ABD3Y127_SINWO</name>
<dbReference type="EMBL" id="JBJQND010000001">
    <property type="protein sequence ID" value="KAL3892184.1"/>
    <property type="molecule type" value="Genomic_DNA"/>
</dbReference>
<dbReference type="FunFam" id="1.10.238.10:FF:000178">
    <property type="entry name" value="Calmodulin-2 A"/>
    <property type="match status" value="1"/>
</dbReference>
<dbReference type="InterPro" id="IPR050230">
    <property type="entry name" value="CALM/Myosin/TropC-like"/>
</dbReference>
<dbReference type="InterPro" id="IPR002048">
    <property type="entry name" value="EF_hand_dom"/>
</dbReference>
<keyword evidence="2" id="KW-0106">Calcium</keyword>
<proteinExistence type="predicted"/>
<dbReference type="InterPro" id="IPR018247">
    <property type="entry name" value="EF_Hand_1_Ca_BS"/>
</dbReference>
<evidence type="ECO:0000259" key="3">
    <source>
        <dbReference type="PROSITE" id="PS50222"/>
    </source>
</evidence>
<dbReference type="SUPFAM" id="SSF47473">
    <property type="entry name" value="EF-hand"/>
    <property type="match status" value="1"/>
</dbReference>
<feature type="domain" description="EF-hand" evidence="3">
    <location>
        <begin position="78"/>
        <end position="113"/>
    </location>
</feature>
<dbReference type="CDD" id="cd00051">
    <property type="entry name" value="EFh"/>
    <property type="match status" value="1"/>
</dbReference>
<dbReference type="AlphaFoldDB" id="A0ABD3Y127"/>
<keyword evidence="5" id="KW-1185">Reference proteome</keyword>
<comment type="caution">
    <text evidence="4">The sequence shown here is derived from an EMBL/GenBank/DDBJ whole genome shotgun (WGS) entry which is preliminary data.</text>
</comment>
<dbReference type="SMART" id="SM00054">
    <property type="entry name" value="EFh"/>
    <property type="match status" value="4"/>
</dbReference>
<dbReference type="PROSITE" id="PS50222">
    <property type="entry name" value="EF_HAND_2"/>
    <property type="match status" value="4"/>
</dbReference>
<dbReference type="Proteomes" id="UP001634394">
    <property type="component" value="Unassembled WGS sequence"/>
</dbReference>
<dbReference type="PANTHER" id="PTHR23048">
    <property type="entry name" value="MYOSIN LIGHT CHAIN 1, 3"/>
    <property type="match status" value="1"/>
</dbReference>
<dbReference type="Gene3D" id="1.10.238.10">
    <property type="entry name" value="EF-hand"/>
    <property type="match status" value="2"/>
</dbReference>
<dbReference type="Gene3D" id="1.10.238.180">
    <property type="match status" value="1"/>
</dbReference>
<evidence type="ECO:0000256" key="2">
    <source>
        <dbReference type="ARBA" id="ARBA00022837"/>
    </source>
</evidence>
<dbReference type="PANTHER" id="PTHR23048:SF0">
    <property type="entry name" value="CALMODULIN LIKE 3"/>
    <property type="match status" value="1"/>
</dbReference>
<accession>A0ABD3Y127</accession>
<feature type="domain" description="EF-hand" evidence="3">
    <location>
        <begin position="40"/>
        <end position="75"/>
    </location>
</feature>
<evidence type="ECO:0000313" key="5">
    <source>
        <dbReference type="Proteomes" id="UP001634394"/>
    </source>
</evidence>
<organism evidence="4 5">
    <name type="scientific">Sinanodonta woodiana</name>
    <name type="common">Chinese pond mussel</name>
    <name type="synonym">Anodonta woodiana</name>
    <dbReference type="NCBI Taxonomy" id="1069815"/>
    <lineage>
        <taxon>Eukaryota</taxon>
        <taxon>Metazoa</taxon>
        <taxon>Spiralia</taxon>
        <taxon>Lophotrochozoa</taxon>
        <taxon>Mollusca</taxon>
        <taxon>Bivalvia</taxon>
        <taxon>Autobranchia</taxon>
        <taxon>Heteroconchia</taxon>
        <taxon>Palaeoheterodonta</taxon>
        <taxon>Unionida</taxon>
        <taxon>Unionoidea</taxon>
        <taxon>Unionidae</taxon>
        <taxon>Unioninae</taxon>
        <taxon>Sinanodonta</taxon>
    </lineage>
</organism>
<dbReference type="Pfam" id="PF13499">
    <property type="entry name" value="EF-hand_7"/>
    <property type="match status" value="2"/>
</dbReference>
<protein>
    <recommendedName>
        <fullName evidence="3">EF-hand domain-containing protein</fullName>
    </recommendedName>
</protein>
<keyword evidence="1" id="KW-0677">Repeat</keyword>
<evidence type="ECO:0000313" key="4">
    <source>
        <dbReference type="EMBL" id="KAL3892184.1"/>
    </source>
</evidence>
<sequence>MDPYRAQELLEAFSLFDKNGDGKICTNELKSVMRGLGQNPTEKNLADMIHRADKDNSGFIEYREYCELIKEFSKPLETIETELREAFRYFNKARNGNLDAKELKHALLSLGNPLSEEEIKELFALMDLDKNGKVDIDEFTTFLSKPILIKKG</sequence>